<name>A0A450WQS4_9GAMM</name>
<dbReference type="AlphaFoldDB" id="A0A450WQS4"/>
<dbReference type="Pfam" id="PF06114">
    <property type="entry name" value="Peptidase_M78"/>
    <property type="match status" value="1"/>
</dbReference>
<dbReference type="EMBL" id="CAADFN010000057">
    <property type="protein sequence ID" value="VFK19360.1"/>
    <property type="molecule type" value="Genomic_DNA"/>
</dbReference>
<gene>
    <name evidence="3" type="ORF">BECKLFY1418C_GA0070996_10574</name>
</gene>
<feature type="region of interest" description="Disordered" evidence="1">
    <location>
        <begin position="181"/>
        <end position="202"/>
    </location>
</feature>
<evidence type="ECO:0000256" key="1">
    <source>
        <dbReference type="SAM" id="MobiDB-lite"/>
    </source>
</evidence>
<protein>
    <recommendedName>
        <fullName evidence="2">IrrE N-terminal-like domain-containing protein</fullName>
    </recommendedName>
</protein>
<organism evidence="3">
    <name type="scientific">Candidatus Kentrum sp. LFY</name>
    <dbReference type="NCBI Taxonomy" id="2126342"/>
    <lineage>
        <taxon>Bacteria</taxon>
        <taxon>Pseudomonadati</taxon>
        <taxon>Pseudomonadota</taxon>
        <taxon>Gammaproteobacteria</taxon>
        <taxon>Candidatus Kentrum</taxon>
    </lineage>
</organism>
<proteinExistence type="predicted"/>
<accession>A0A450WQS4</accession>
<evidence type="ECO:0000313" key="3">
    <source>
        <dbReference type="EMBL" id="VFK19360.1"/>
    </source>
</evidence>
<feature type="domain" description="IrrE N-terminal-like" evidence="2">
    <location>
        <begin position="15"/>
        <end position="74"/>
    </location>
</feature>
<dbReference type="InterPro" id="IPR010359">
    <property type="entry name" value="IrrE_HExxH"/>
</dbReference>
<reference evidence="3" key="1">
    <citation type="submission" date="2019-02" db="EMBL/GenBank/DDBJ databases">
        <authorList>
            <person name="Gruber-Vodicka R. H."/>
            <person name="Seah K. B. B."/>
        </authorList>
    </citation>
    <scope>NUCLEOTIDE SEQUENCE</scope>
    <source>
        <strain evidence="3">BECK_BY7</strain>
    </source>
</reference>
<evidence type="ECO:0000259" key="2">
    <source>
        <dbReference type="Pfam" id="PF06114"/>
    </source>
</evidence>
<sequence length="202" mass="22368">MEGHPEHVLGNGVHASQAGFSSSDLYELEADHFAAALLMPRQPFKKALNRYEPGLDVVLQMATLCKTSLTATAIRYAELTEDAVAVIVSTESTVDYCFLSDTMKSFLKLELMWPKKGTPVPKSTETARFNAEPERVSQNERSDAEVDLMDWLGGRKSVMVAEEVIGLGGYGKTLTILSSEQLGQGNDNDEEELVENWKPRFH</sequence>